<evidence type="ECO:0000313" key="3">
    <source>
        <dbReference type="EMBL" id="KGF19449.1"/>
    </source>
</evidence>
<organism evidence="3 4">
    <name type="scientific">Pseudoglutamicibacter albus DNF00011</name>
    <dbReference type="NCBI Taxonomy" id="1401063"/>
    <lineage>
        <taxon>Bacteria</taxon>
        <taxon>Bacillati</taxon>
        <taxon>Actinomycetota</taxon>
        <taxon>Actinomycetes</taxon>
        <taxon>Micrococcales</taxon>
        <taxon>Micrococcaceae</taxon>
        <taxon>Pseudoglutamicibacter</taxon>
    </lineage>
</organism>
<dbReference type="InterPro" id="IPR007372">
    <property type="entry name" value="Lipid/polyisoprenoid-bd_YceI"/>
</dbReference>
<dbReference type="EMBL" id="JRNH01000032">
    <property type="protein sequence ID" value="KGF19449.1"/>
    <property type="molecule type" value="Genomic_DNA"/>
</dbReference>
<dbReference type="Gene3D" id="2.40.128.110">
    <property type="entry name" value="Lipid/polyisoprenoid-binding, YceI-like"/>
    <property type="match status" value="1"/>
</dbReference>
<accession>A0A096AET0</accession>
<comment type="similarity">
    <text evidence="1">Belongs to the UPF0312 family.</text>
</comment>
<protein>
    <submittedName>
        <fullName evidence="3">Polyisoprenoid-binding protein</fullName>
    </submittedName>
</protein>
<dbReference type="AlphaFoldDB" id="A0A096AET0"/>
<comment type="caution">
    <text evidence="3">The sequence shown here is derived from an EMBL/GenBank/DDBJ whole genome shotgun (WGS) entry which is preliminary data.</text>
</comment>
<evidence type="ECO:0000259" key="2">
    <source>
        <dbReference type="SMART" id="SM00867"/>
    </source>
</evidence>
<proteinExistence type="inferred from homology"/>
<dbReference type="InterPro" id="IPR036761">
    <property type="entry name" value="TTHA0802/YceI-like_sf"/>
</dbReference>
<evidence type="ECO:0000313" key="4">
    <source>
        <dbReference type="Proteomes" id="UP000053528"/>
    </source>
</evidence>
<gene>
    <name evidence="3" type="ORF">HMPREF2128_10250</name>
</gene>
<name>A0A096AET0_9MICC</name>
<dbReference type="PANTHER" id="PTHR34406:SF1">
    <property type="entry name" value="PROTEIN YCEI"/>
    <property type="match status" value="1"/>
</dbReference>
<evidence type="ECO:0000256" key="1">
    <source>
        <dbReference type="ARBA" id="ARBA00008812"/>
    </source>
</evidence>
<sequence>MSALPLNLTPGTWNLDAAHTEIGFSVRHAAIARTRGRFTADSGVLTVGETLDDTKLEVTLNVASVNTSNQGRDEHLRSADFFDTETHPKAHFVSTKISGEGSALTVEGEFTLRGTTKPLTLEVDFAGVVTDPMGATRCGGEATAELSRKEFGLTWNAALETGGVMVGDKVRLQIDAEFIKDNA</sequence>
<dbReference type="SUPFAM" id="SSF101874">
    <property type="entry name" value="YceI-like"/>
    <property type="match status" value="1"/>
</dbReference>
<dbReference type="Pfam" id="PF04264">
    <property type="entry name" value="YceI"/>
    <property type="match status" value="1"/>
</dbReference>
<dbReference type="SMART" id="SM00867">
    <property type="entry name" value="YceI"/>
    <property type="match status" value="1"/>
</dbReference>
<feature type="domain" description="Lipid/polyisoprenoid-binding YceI-like" evidence="2">
    <location>
        <begin position="12"/>
        <end position="179"/>
    </location>
</feature>
<reference evidence="3 4" key="1">
    <citation type="submission" date="2014-07" db="EMBL/GenBank/DDBJ databases">
        <authorList>
            <person name="McCorrison J."/>
            <person name="Sanka R."/>
            <person name="Torralba M."/>
            <person name="Gillis M."/>
            <person name="Haft D.H."/>
            <person name="Methe B."/>
            <person name="Sutton G."/>
            <person name="Nelson K.E."/>
        </authorList>
    </citation>
    <scope>NUCLEOTIDE SEQUENCE [LARGE SCALE GENOMIC DNA]</scope>
    <source>
        <strain evidence="3 4">DNF00011</strain>
    </source>
</reference>
<dbReference type="PANTHER" id="PTHR34406">
    <property type="entry name" value="PROTEIN YCEI"/>
    <property type="match status" value="1"/>
</dbReference>
<dbReference type="RefSeq" id="WP_035757869.1">
    <property type="nucleotide sequence ID" value="NZ_JRNH01000032.1"/>
</dbReference>
<dbReference type="Proteomes" id="UP000053528">
    <property type="component" value="Unassembled WGS sequence"/>
</dbReference>